<dbReference type="GO" id="GO:0004803">
    <property type="term" value="F:transposase activity"/>
    <property type="evidence" value="ECO:0007669"/>
    <property type="project" value="InterPro"/>
</dbReference>
<name>A0A7D9H5W8_9GAMM</name>
<evidence type="ECO:0000259" key="1">
    <source>
        <dbReference type="SMART" id="SM01321"/>
    </source>
</evidence>
<feature type="domain" description="Transposase IS200-like" evidence="1">
    <location>
        <begin position="9"/>
        <end position="124"/>
    </location>
</feature>
<dbReference type="Pfam" id="PF01797">
    <property type="entry name" value="Y1_Tnp"/>
    <property type="match status" value="1"/>
</dbReference>
<gene>
    <name evidence="2" type="ORF">JTBM06_V1_160008</name>
</gene>
<evidence type="ECO:0000313" key="2">
    <source>
        <dbReference type="EMBL" id="VUX55901.1"/>
    </source>
</evidence>
<proteinExistence type="predicted"/>
<dbReference type="SMART" id="SM01321">
    <property type="entry name" value="Y1_Tnp"/>
    <property type="match status" value="1"/>
</dbReference>
<dbReference type="InterPro" id="IPR002686">
    <property type="entry name" value="Transposase_17"/>
</dbReference>
<dbReference type="GO" id="GO:0003677">
    <property type="term" value="F:DNA binding"/>
    <property type="evidence" value="ECO:0007669"/>
    <property type="project" value="InterPro"/>
</dbReference>
<dbReference type="AlphaFoldDB" id="A0A7D9H5W8"/>
<reference evidence="2" key="1">
    <citation type="submission" date="2019-07" db="EMBL/GenBank/DDBJ databases">
        <authorList>
            <person name="Weber M."/>
            <person name="Kostadinov I."/>
            <person name="Kostadinov D I."/>
        </authorList>
    </citation>
    <scope>NUCLEOTIDE SEQUENCE</scope>
    <source>
        <strain evidence="2">Gfbio:sag-sample-m06:053724c1-46a9-4a36-b237-ea2bf867836b</strain>
    </source>
</reference>
<sequence length="241" mass="28027">MPRANRTSCSGQVWHITHRCHQKEFLLKFVRDRRRWRHWLFEATRRYGLSVLNYIATSNHVHVLVADQGSEEIASSMQLAAGRTAQDYNRRKNRKGAFWEDRYHATAVQTDHHLVQCLTYIDLNMVRAGAVRHPSDWDVCGYHEIQHPRHRQPIIDHDTLYRLIGVSSGSQLRCAHSAWIDEAIETSKRDPAWTESVGVGDRNFLTRLKSQLGVRGYHREIKSGDDVTFLGETKIPYKLPF</sequence>
<dbReference type="PANTHER" id="PTHR34322:SF2">
    <property type="entry name" value="TRANSPOSASE IS200-LIKE DOMAIN-CONTAINING PROTEIN"/>
    <property type="match status" value="1"/>
</dbReference>
<dbReference type="EMBL" id="LR633967">
    <property type="protein sequence ID" value="VUX55901.1"/>
    <property type="molecule type" value="Genomic_DNA"/>
</dbReference>
<protein>
    <submittedName>
        <fullName evidence="2">Transposase</fullName>
    </submittedName>
</protein>
<dbReference type="Gene3D" id="3.30.70.1290">
    <property type="entry name" value="Transposase IS200-like"/>
    <property type="match status" value="1"/>
</dbReference>
<dbReference type="SUPFAM" id="SSF143422">
    <property type="entry name" value="Transposase IS200-like"/>
    <property type="match status" value="1"/>
</dbReference>
<dbReference type="InterPro" id="IPR036515">
    <property type="entry name" value="Transposase_17_sf"/>
</dbReference>
<dbReference type="GO" id="GO:0006313">
    <property type="term" value="P:DNA transposition"/>
    <property type="evidence" value="ECO:0007669"/>
    <property type="project" value="InterPro"/>
</dbReference>
<dbReference type="PANTHER" id="PTHR34322">
    <property type="entry name" value="TRANSPOSASE, Y1_TNP DOMAIN-CONTAINING"/>
    <property type="match status" value="1"/>
</dbReference>
<accession>A0A7D9H5W8</accession>
<organism evidence="2">
    <name type="scientific">uncultured Woeseiaceae bacterium</name>
    <dbReference type="NCBI Taxonomy" id="1983305"/>
    <lineage>
        <taxon>Bacteria</taxon>
        <taxon>Pseudomonadati</taxon>
        <taxon>Pseudomonadota</taxon>
        <taxon>Gammaproteobacteria</taxon>
        <taxon>Woeseiales</taxon>
        <taxon>Woeseiaceae</taxon>
        <taxon>environmental samples</taxon>
    </lineage>
</organism>